<dbReference type="SUPFAM" id="SSF81606">
    <property type="entry name" value="PP2C-like"/>
    <property type="match status" value="1"/>
</dbReference>
<dbReference type="PANTHER" id="PTHR13832:SF792">
    <property type="entry name" value="GM14286P"/>
    <property type="match status" value="1"/>
</dbReference>
<sequence>MLSPHHARPYSTPSARPPSVKTTAFVSIALLTSAYLLYRHESESAPGKHAVSPSSLLSGGKPTFQLSIRSGRGGVQTYEFERKPDDQVERELRAHEVSRRIDRKGNPVVRWDNNWLGSNEPCEDRWATDLVRRDGAAGGAVGKAVNFWTRWYRGDSIPSESAPAEEDEAARGKHDLMLFSIMDGHAGDATSRLLQKSLHPTISMALAGLQRGNVPPRHNVWERWAGYLNPWYWLGTDTVWTPENVSKTIQNAFVQLDDNICQTPLKLLPTLSSPSTSSPTPRETLVALAQPAAAGACAISTLVDSENDDLYVAVTGDCRAVAGWEGEDGKWRCDVLSEDQMGDNPKEIERMRSEHPASERDTVIRNGRVQGGLQPTRAFGDAVYKWTNAQAAQIADAFRAQGERPRPGRPWNYTPPYVTARPEVTYRKLNAHTGEKLRFIVLATDGLWDRITSEESTLLLASYLSHPSHAPLPKSALPRRFPLAPPPPREKRPYPAQDLPAPTGEAASDTWVYEGDANAATHLIRNSLAGGDVKTRAELVSLGGKVSRWMRDDITVTVVFFGDS</sequence>
<dbReference type="CDD" id="cd00143">
    <property type="entry name" value="PP2Cc"/>
    <property type="match status" value="1"/>
</dbReference>
<dbReference type="InterPro" id="IPR015655">
    <property type="entry name" value="PP2C"/>
</dbReference>
<feature type="domain" description="PPM-type phosphatase" evidence="2">
    <location>
        <begin position="154"/>
        <end position="561"/>
    </location>
</feature>
<dbReference type="AlphaFoldDB" id="Q5KP56"/>
<dbReference type="KEGG" id="cne:CNA04120"/>
<feature type="region of interest" description="Disordered" evidence="1">
    <location>
        <begin position="474"/>
        <end position="506"/>
    </location>
</feature>
<dbReference type="Pfam" id="PF00481">
    <property type="entry name" value="PP2C"/>
    <property type="match status" value="1"/>
</dbReference>
<dbReference type="PROSITE" id="PS51746">
    <property type="entry name" value="PPM_2"/>
    <property type="match status" value="1"/>
</dbReference>
<dbReference type="FunCoup" id="Q5KP56">
    <property type="interactions" value="190"/>
</dbReference>
<proteinExistence type="predicted"/>
<gene>
    <name evidence="3" type="ordered locus">CNA04120</name>
</gene>
<dbReference type="OMA" id="GEQAMAP"/>
<dbReference type="VEuPathDB" id="FungiDB:CNA04120"/>
<dbReference type="eggNOG" id="KOG0700">
    <property type="taxonomic scope" value="Eukaryota"/>
</dbReference>
<dbReference type="Gene3D" id="3.60.40.10">
    <property type="entry name" value="PPM-type phosphatase domain"/>
    <property type="match status" value="1"/>
</dbReference>
<dbReference type="InterPro" id="IPR036457">
    <property type="entry name" value="PPM-type-like_dom_sf"/>
</dbReference>
<evidence type="ECO:0000259" key="2">
    <source>
        <dbReference type="PROSITE" id="PS51746"/>
    </source>
</evidence>
<protein>
    <submittedName>
        <fullName evidence="3">Type 2C Protein Phosphatase, putative</fullName>
    </submittedName>
</protein>
<dbReference type="Proteomes" id="UP000002149">
    <property type="component" value="Chromosome 1"/>
</dbReference>
<evidence type="ECO:0000256" key="1">
    <source>
        <dbReference type="SAM" id="MobiDB-lite"/>
    </source>
</evidence>
<dbReference type="InParanoid" id="Q5KP56"/>
<keyword evidence="4" id="KW-1185">Reference proteome</keyword>
<dbReference type="GeneID" id="3253373"/>
<dbReference type="EMBL" id="AE017341">
    <property type="protein sequence ID" value="AAW40952.1"/>
    <property type="molecule type" value="Genomic_DNA"/>
</dbReference>
<dbReference type="RefSeq" id="XP_566771.1">
    <property type="nucleotide sequence ID" value="XM_566771.2"/>
</dbReference>
<dbReference type="STRING" id="214684.Q5KP56"/>
<accession>Q55ZU6</accession>
<evidence type="ECO:0000313" key="3">
    <source>
        <dbReference type="EMBL" id="AAW40952.1"/>
    </source>
</evidence>
<dbReference type="PaxDb" id="214684-Q5KP56"/>
<dbReference type="GO" id="GO:0004741">
    <property type="term" value="F:[pyruvate dehydrogenase (acetyl-transferring)]-phosphatase activity"/>
    <property type="evidence" value="ECO:0000318"/>
    <property type="project" value="GO_Central"/>
</dbReference>
<reference evidence="3 4" key="1">
    <citation type="journal article" date="2005" name="Science">
        <title>The genome of the basidiomycetous yeast and human pathogen Cryptococcus neoformans.</title>
        <authorList>
            <person name="Loftus B.J."/>
            <person name="Fung E."/>
            <person name="Roncaglia P."/>
            <person name="Rowley D."/>
            <person name="Amedeo P."/>
            <person name="Bruno D."/>
            <person name="Vamathevan J."/>
            <person name="Miranda M."/>
            <person name="Anderson I.J."/>
            <person name="Fraser J.A."/>
            <person name="Allen J.E."/>
            <person name="Bosdet I.E."/>
            <person name="Brent M.R."/>
            <person name="Chiu R."/>
            <person name="Doering T.L."/>
            <person name="Donlin M.J."/>
            <person name="D'Souza C.A."/>
            <person name="Fox D.S."/>
            <person name="Grinberg V."/>
            <person name="Fu J."/>
            <person name="Fukushima M."/>
            <person name="Haas B.J."/>
            <person name="Huang J.C."/>
            <person name="Janbon G."/>
            <person name="Jones S.J."/>
            <person name="Koo H.L."/>
            <person name="Krzywinski M.I."/>
            <person name="Kwon-Chung J.K."/>
            <person name="Lengeler K.B."/>
            <person name="Maiti R."/>
            <person name="Marra M.A."/>
            <person name="Marra R.E."/>
            <person name="Mathewson C.A."/>
            <person name="Mitchell T.G."/>
            <person name="Pertea M."/>
            <person name="Riggs F.R."/>
            <person name="Salzberg S.L."/>
            <person name="Schein J.E."/>
            <person name="Shvartsbeyn A."/>
            <person name="Shin H."/>
            <person name="Shumway M."/>
            <person name="Specht C.A."/>
            <person name="Suh B.B."/>
            <person name="Tenney A."/>
            <person name="Utterback T.R."/>
            <person name="Wickes B.L."/>
            <person name="Wortman J.R."/>
            <person name="Wye N.H."/>
            <person name="Kronstad J.W."/>
            <person name="Lodge J.K."/>
            <person name="Heitman J."/>
            <person name="Davis R.W."/>
            <person name="Fraser C.M."/>
            <person name="Hyman R.W."/>
        </authorList>
    </citation>
    <scope>NUCLEOTIDE SEQUENCE [LARGE SCALE GENOMIC DNA]</scope>
    <source>
        <strain evidence="4">JEC21 / ATCC MYA-565</strain>
    </source>
</reference>
<organism evidence="3 4">
    <name type="scientific">Cryptococcus deneoformans (strain JEC21 / ATCC MYA-565)</name>
    <name type="common">Cryptococcus neoformans var. neoformans serotype D</name>
    <dbReference type="NCBI Taxonomy" id="214684"/>
    <lineage>
        <taxon>Eukaryota</taxon>
        <taxon>Fungi</taxon>
        <taxon>Dikarya</taxon>
        <taxon>Basidiomycota</taxon>
        <taxon>Agaricomycotina</taxon>
        <taxon>Tremellomycetes</taxon>
        <taxon>Tremellales</taxon>
        <taxon>Cryptococcaceae</taxon>
        <taxon>Cryptococcus</taxon>
        <taxon>Cryptococcus neoformans species complex</taxon>
    </lineage>
</organism>
<dbReference type="OrthoDB" id="420076at2759"/>
<accession>Q5KP56</accession>
<dbReference type="SMART" id="SM00332">
    <property type="entry name" value="PP2Cc"/>
    <property type="match status" value="1"/>
</dbReference>
<dbReference type="HOGENOM" id="CLU_021928_3_1_1"/>
<name>Q5KP56_CRYD1</name>
<evidence type="ECO:0000313" key="4">
    <source>
        <dbReference type="Proteomes" id="UP000002149"/>
    </source>
</evidence>
<dbReference type="GO" id="GO:0005739">
    <property type="term" value="C:mitochondrion"/>
    <property type="evidence" value="ECO:0000318"/>
    <property type="project" value="GO_Central"/>
</dbReference>
<dbReference type="PANTHER" id="PTHR13832">
    <property type="entry name" value="PROTEIN PHOSPHATASE 2C"/>
    <property type="match status" value="1"/>
</dbReference>
<dbReference type="InterPro" id="IPR001932">
    <property type="entry name" value="PPM-type_phosphatase-like_dom"/>
</dbReference>